<reference evidence="8" key="1">
    <citation type="journal article" date="2015" name="Proc. Natl. Acad. Sci. U.S.A.">
        <title>Networks of energetic and metabolic interactions define dynamics in microbial communities.</title>
        <authorList>
            <person name="Embree M."/>
            <person name="Liu J.K."/>
            <person name="Al-Bassam M.M."/>
            <person name="Zengler K."/>
        </authorList>
    </citation>
    <scope>NUCLEOTIDE SEQUENCE</scope>
</reference>
<keyword evidence="4" id="KW-0520">NAD</keyword>
<evidence type="ECO:0000256" key="3">
    <source>
        <dbReference type="ARBA" id="ARBA00023002"/>
    </source>
</evidence>
<evidence type="ECO:0000256" key="5">
    <source>
        <dbReference type="ARBA" id="ARBA00023244"/>
    </source>
</evidence>
<dbReference type="EC" id="1.3.1.76" evidence="2"/>
<keyword evidence="3 8" id="KW-0560">Oxidoreductase</keyword>
<protein>
    <recommendedName>
        <fullName evidence="2">precorrin-2 dehydrogenase</fullName>
        <ecNumber evidence="2">1.3.1.76</ecNumber>
    </recommendedName>
</protein>
<sequence>MISIRIFLRKKAVFPSAGHLICIGPMRYYPIFLNLARKKCLVVGAGQVGRRKIATLASCGAHEVLVLDVAPLSPSGAAILDHACVRFEQRPFAPDDLDGRFLVIASTSDEELNWRISRLCEERGIPCNIVDQPEKCSFIVPALFTQGDLTLAVSTGGSSPALARKIRRDLGDSFGTQYGAFLTLMGRLRPLVLGLGQGTDHNSELFRAIVDSPLLDAIKGRDIPTALSILRSILPESLHGQIEAMVMGVMHDDAG</sequence>
<dbReference type="InterPro" id="IPR028281">
    <property type="entry name" value="Sirohaem_synthase_central"/>
</dbReference>
<dbReference type="GO" id="GO:0019354">
    <property type="term" value="P:siroheme biosynthetic process"/>
    <property type="evidence" value="ECO:0007669"/>
    <property type="project" value="UniProtKB-UniPathway"/>
</dbReference>
<dbReference type="Gene3D" id="1.10.8.610">
    <property type="entry name" value="SirC, precorrin-2 dehydrogenase, C-terminal helical domain-like"/>
    <property type="match status" value="1"/>
</dbReference>
<feature type="domain" description="Siroheme synthase central" evidence="7">
    <location>
        <begin position="146"/>
        <end position="171"/>
    </location>
</feature>
<comment type="pathway">
    <text evidence="1">Porphyrin-containing compound metabolism; siroheme biosynthesis; sirohydrochlorin from precorrin-2: step 1/1.</text>
</comment>
<evidence type="ECO:0000313" key="8">
    <source>
        <dbReference type="EMBL" id="KUG28149.1"/>
    </source>
</evidence>
<keyword evidence="5" id="KW-0627">Porphyrin biosynthesis</keyword>
<dbReference type="AlphaFoldDB" id="A0A0W8G4S6"/>
<dbReference type="UniPathway" id="UPA00262">
    <property type="reaction ID" value="UER00222"/>
</dbReference>
<evidence type="ECO:0000256" key="2">
    <source>
        <dbReference type="ARBA" id="ARBA00012400"/>
    </source>
</evidence>
<proteinExistence type="predicted"/>
<dbReference type="PANTHER" id="PTHR35330:SF1">
    <property type="entry name" value="SIROHEME BIOSYNTHESIS PROTEIN MET8"/>
    <property type="match status" value="1"/>
</dbReference>
<dbReference type="SUPFAM" id="SSF51735">
    <property type="entry name" value="NAD(P)-binding Rossmann-fold domains"/>
    <property type="match status" value="1"/>
</dbReference>
<dbReference type="InterPro" id="IPR006367">
    <property type="entry name" value="Sirohaem_synthase_N"/>
</dbReference>
<comment type="catalytic activity">
    <reaction evidence="6">
        <text>precorrin-2 + NAD(+) = sirohydrochlorin + NADH + 2 H(+)</text>
        <dbReference type="Rhea" id="RHEA:15613"/>
        <dbReference type="ChEBI" id="CHEBI:15378"/>
        <dbReference type="ChEBI" id="CHEBI:57540"/>
        <dbReference type="ChEBI" id="CHEBI:57945"/>
        <dbReference type="ChEBI" id="CHEBI:58351"/>
        <dbReference type="ChEBI" id="CHEBI:58827"/>
        <dbReference type="EC" id="1.3.1.76"/>
    </reaction>
</comment>
<dbReference type="InterPro" id="IPR036291">
    <property type="entry name" value="NAD(P)-bd_dom_sf"/>
</dbReference>
<dbReference type="Pfam" id="PF14824">
    <property type="entry name" value="Sirohm_synth_M"/>
    <property type="match status" value="1"/>
</dbReference>
<evidence type="ECO:0000256" key="1">
    <source>
        <dbReference type="ARBA" id="ARBA00005010"/>
    </source>
</evidence>
<dbReference type="InterPro" id="IPR028161">
    <property type="entry name" value="Met8-like"/>
</dbReference>
<evidence type="ECO:0000259" key="7">
    <source>
        <dbReference type="Pfam" id="PF14824"/>
    </source>
</evidence>
<accession>A0A0W8G4S6</accession>
<name>A0A0W8G4S6_9ZZZZ</name>
<dbReference type="NCBIfam" id="TIGR01470">
    <property type="entry name" value="cysG_Nterm"/>
    <property type="match status" value="1"/>
</dbReference>
<dbReference type="GO" id="GO:0043115">
    <property type="term" value="F:precorrin-2 dehydrogenase activity"/>
    <property type="evidence" value="ECO:0007669"/>
    <property type="project" value="UniProtKB-EC"/>
</dbReference>
<dbReference type="Pfam" id="PF13241">
    <property type="entry name" value="NAD_binding_7"/>
    <property type="match status" value="1"/>
</dbReference>
<dbReference type="EMBL" id="LNQE01000256">
    <property type="protein sequence ID" value="KUG28149.1"/>
    <property type="molecule type" value="Genomic_DNA"/>
</dbReference>
<dbReference type="InterPro" id="IPR042518">
    <property type="entry name" value="SirC_C"/>
</dbReference>
<organism evidence="8">
    <name type="scientific">hydrocarbon metagenome</name>
    <dbReference type="NCBI Taxonomy" id="938273"/>
    <lineage>
        <taxon>unclassified sequences</taxon>
        <taxon>metagenomes</taxon>
        <taxon>ecological metagenomes</taxon>
    </lineage>
</organism>
<evidence type="ECO:0000256" key="6">
    <source>
        <dbReference type="ARBA" id="ARBA00047561"/>
    </source>
</evidence>
<evidence type="ECO:0000256" key="4">
    <source>
        <dbReference type="ARBA" id="ARBA00023027"/>
    </source>
</evidence>
<gene>
    <name evidence="8" type="ORF">ASZ90_001994</name>
</gene>
<dbReference type="PANTHER" id="PTHR35330">
    <property type="entry name" value="SIROHEME BIOSYNTHESIS PROTEIN MET8"/>
    <property type="match status" value="1"/>
</dbReference>
<dbReference type="SUPFAM" id="SSF75615">
    <property type="entry name" value="Siroheme synthase middle domains-like"/>
    <property type="match status" value="1"/>
</dbReference>
<dbReference type="Gene3D" id="3.40.50.720">
    <property type="entry name" value="NAD(P)-binding Rossmann-like Domain"/>
    <property type="match status" value="1"/>
</dbReference>
<comment type="caution">
    <text evidence="8">The sequence shown here is derived from an EMBL/GenBank/DDBJ whole genome shotgun (WGS) entry which is preliminary data.</text>
</comment>
<dbReference type="GO" id="GO:0004325">
    <property type="term" value="F:ferrochelatase activity"/>
    <property type="evidence" value="ECO:0007669"/>
    <property type="project" value="InterPro"/>
</dbReference>